<gene>
    <name evidence="4" type="ORF">EIO64_06880</name>
</gene>
<feature type="domain" description="Alcohol dehydrogenase iron-type/glycerol dehydrogenase GldA" evidence="2">
    <location>
        <begin position="12"/>
        <end position="175"/>
    </location>
</feature>
<dbReference type="Pfam" id="PF00465">
    <property type="entry name" value="Fe-ADH"/>
    <property type="match status" value="1"/>
</dbReference>
<dbReference type="AlphaFoldDB" id="A0A856HZA8"/>
<evidence type="ECO:0000313" key="4">
    <source>
        <dbReference type="EMBL" id="QCI58984.2"/>
    </source>
</evidence>
<dbReference type="PROSITE" id="PS00913">
    <property type="entry name" value="ADH_IRON_1"/>
    <property type="match status" value="1"/>
</dbReference>
<dbReference type="Gene3D" id="3.40.50.1970">
    <property type="match status" value="1"/>
</dbReference>
<accession>A0A856HZA8</accession>
<dbReference type="GO" id="GO:0046872">
    <property type="term" value="F:metal ion binding"/>
    <property type="evidence" value="ECO:0007669"/>
    <property type="project" value="InterPro"/>
</dbReference>
<proteinExistence type="predicted"/>
<organism evidence="4 5">
    <name type="scientific">Dysosmobacter welbionis</name>
    <dbReference type="NCBI Taxonomy" id="2093857"/>
    <lineage>
        <taxon>Bacteria</taxon>
        <taxon>Bacillati</taxon>
        <taxon>Bacillota</taxon>
        <taxon>Clostridia</taxon>
        <taxon>Eubacteriales</taxon>
        <taxon>Oscillospiraceae</taxon>
        <taxon>Dysosmobacter</taxon>
    </lineage>
</organism>
<dbReference type="RefSeq" id="WP_158629718.1">
    <property type="nucleotide sequence ID" value="NZ_CP034413.3"/>
</dbReference>
<protein>
    <submittedName>
        <fullName evidence="4">Iron-containing alcohol dehydrogenase</fullName>
        <ecNumber evidence="4">1.1.1.1</ecNumber>
    </submittedName>
</protein>
<reference evidence="5" key="1">
    <citation type="submission" date="2018-12" db="EMBL/GenBank/DDBJ databases">
        <title>Dusodibacter welbiota gen. nov., sp. nov., isolated from human faeces and emended description of the Oscillibacter genus.</title>
        <authorList>
            <person name="Le Roy T."/>
            <person name="Van der Smissen P."/>
            <person name="Delzenne N."/>
            <person name="Muccioli G."/>
            <person name="Collet J.F."/>
            <person name="Cani P.D."/>
        </authorList>
    </citation>
    <scope>NUCLEOTIDE SEQUENCE [LARGE SCALE GENOMIC DNA]</scope>
    <source>
        <strain evidence="5">J115</strain>
    </source>
</reference>
<dbReference type="EMBL" id="CP034413">
    <property type="protein sequence ID" value="QCI58984.2"/>
    <property type="molecule type" value="Genomic_DNA"/>
</dbReference>
<feature type="domain" description="Fe-containing alcohol dehydrogenase-like C-terminal" evidence="3">
    <location>
        <begin position="186"/>
        <end position="381"/>
    </location>
</feature>
<dbReference type="PANTHER" id="PTHR11496">
    <property type="entry name" value="ALCOHOL DEHYDROGENASE"/>
    <property type="match status" value="1"/>
</dbReference>
<dbReference type="KEGG" id="obj:EIO64_06880"/>
<name>A0A856HZA8_9FIRM</name>
<dbReference type="InterPro" id="IPR039697">
    <property type="entry name" value="Alcohol_dehydrogenase_Fe"/>
</dbReference>
<evidence type="ECO:0000259" key="2">
    <source>
        <dbReference type="Pfam" id="PF00465"/>
    </source>
</evidence>
<dbReference type="GO" id="GO:0004022">
    <property type="term" value="F:alcohol dehydrogenase (NAD+) activity"/>
    <property type="evidence" value="ECO:0007669"/>
    <property type="project" value="UniProtKB-EC"/>
</dbReference>
<dbReference type="InterPro" id="IPR056798">
    <property type="entry name" value="ADH_Fe_C"/>
</dbReference>
<dbReference type="SUPFAM" id="SSF56796">
    <property type="entry name" value="Dehydroquinate synthase-like"/>
    <property type="match status" value="1"/>
</dbReference>
<evidence type="ECO:0000313" key="5">
    <source>
        <dbReference type="Proteomes" id="UP000298642"/>
    </source>
</evidence>
<dbReference type="Pfam" id="PF25137">
    <property type="entry name" value="ADH_Fe_C"/>
    <property type="match status" value="1"/>
</dbReference>
<dbReference type="InterPro" id="IPR018211">
    <property type="entry name" value="ADH_Fe_CS"/>
</dbReference>
<evidence type="ECO:0000259" key="3">
    <source>
        <dbReference type="Pfam" id="PF25137"/>
    </source>
</evidence>
<dbReference type="Proteomes" id="UP000298642">
    <property type="component" value="Chromosome"/>
</dbReference>
<evidence type="ECO:0000256" key="1">
    <source>
        <dbReference type="ARBA" id="ARBA00023002"/>
    </source>
</evidence>
<dbReference type="PANTHER" id="PTHR11496:SF83">
    <property type="entry name" value="HYDROXYACID-OXOACID TRANSHYDROGENASE, MITOCHONDRIAL"/>
    <property type="match status" value="1"/>
</dbReference>
<dbReference type="InterPro" id="IPR001670">
    <property type="entry name" value="ADH_Fe/GldA"/>
</dbReference>
<sequence length="384" mass="41870">MSIWNLNVNCGITFGEDSRLTVGEKLKSYGATTALLLYDMAMDQFGYQREIEKVINDANIKVVCYQVEEGEPTAQKSDRAYDFAKDKSVDAIVAIGGGSTMDTGKMVGKLLANGGKTRDYQNNPCIGNTVFRPLIALPSTAGTGAELTPYLTCATEDGKKGGVANTPVTCAIVDPVLTYKLPPVVTANTGIDALCHASEVLCNCTSIPNPFADLVCMEVIRTIFKWLPIAYQDGSNKEARKWMSYAATMGGFALCLRMISFGHPIANQISNTFHTPHGAGCSIGMTAFVHYNVTENPEWIRLNAECLGIQQDGLSYDEVAVQVVKAYDDLRKLCGMKNIKELGAEESYVDEIIENLKADKNLAYNPCPPKMDVLQKVLHEIYAL</sequence>
<keyword evidence="1 4" id="KW-0560">Oxidoreductase</keyword>
<dbReference type="Gene3D" id="1.20.1090.10">
    <property type="entry name" value="Dehydroquinate synthase-like - alpha domain"/>
    <property type="match status" value="1"/>
</dbReference>
<dbReference type="EC" id="1.1.1.1" evidence="4"/>
<keyword evidence="5" id="KW-1185">Reference proteome</keyword>